<evidence type="ECO:0000256" key="1">
    <source>
        <dbReference type="SAM" id="MobiDB-lite"/>
    </source>
</evidence>
<accession>A0A8T0BLT1</accession>
<organism evidence="3 4">
    <name type="scientific">Silurus meridionalis</name>
    <name type="common">Southern catfish</name>
    <name type="synonym">Silurus soldatovi meridionalis</name>
    <dbReference type="NCBI Taxonomy" id="175797"/>
    <lineage>
        <taxon>Eukaryota</taxon>
        <taxon>Metazoa</taxon>
        <taxon>Chordata</taxon>
        <taxon>Craniata</taxon>
        <taxon>Vertebrata</taxon>
        <taxon>Euteleostomi</taxon>
        <taxon>Actinopterygii</taxon>
        <taxon>Neopterygii</taxon>
        <taxon>Teleostei</taxon>
        <taxon>Ostariophysi</taxon>
        <taxon>Siluriformes</taxon>
        <taxon>Siluridae</taxon>
        <taxon>Silurus</taxon>
    </lineage>
</organism>
<evidence type="ECO:0000313" key="3">
    <source>
        <dbReference type="EMBL" id="KAF7706567.1"/>
    </source>
</evidence>
<dbReference type="AlphaFoldDB" id="A0A8T0BLT1"/>
<comment type="caution">
    <text evidence="3">The sequence shown here is derived from an EMBL/GenBank/DDBJ whole genome shotgun (WGS) entry which is preliminary data.</text>
</comment>
<keyword evidence="2" id="KW-0812">Transmembrane</keyword>
<dbReference type="InterPro" id="IPR013320">
    <property type="entry name" value="ConA-like_dom_sf"/>
</dbReference>
<dbReference type="Proteomes" id="UP000606274">
    <property type="component" value="Unassembled WGS sequence"/>
</dbReference>
<keyword evidence="2" id="KW-1133">Transmembrane helix</keyword>
<keyword evidence="4" id="KW-1185">Reference proteome</keyword>
<gene>
    <name evidence="3" type="ORF">HF521_019821</name>
</gene>
<dbReference type="InterPro" id="IPR043136">
    <property type="entry name" value="B30.2/SPRY_sf"/>
</dbReference>
<name>A0A8T0BLT1_SILME</name>
<dbReference type="Gene3D" id="2.60.120.920">
    <property type="match status" value="1"/>
</dbReference>
<evidence type="ECO:0000256" key="2">
    <source>
        <dbReference type="SAM" id="Phobius"/>
    </source>
</evidence>
<dbReference type="EMBL" id="JABFDY010000006">
    <property type="protein sequence ID" value="KAF7706567.1"/>
    <property type="molecule type" value="Genomic_DNA"/>
</dbReference>
<feature type="transmembrane region" description="Helical" evidence="2">
    <location>
        <begin position="67"/>
        <end position="88"/>
    </location>
</feature>
<sequence length="252" mass="27817">MFAEEIMTTTESDRVHVTLKDILGSSSDNNPEAGDEAGNQQNNTSAQAATTHNTEDTVTLSRRTLNISATIIAIIILGLFGGVVITAYRLMEVSEQLYSGLSDISKEFLSLSRKEGIVPEEVWSWIVAAKADMTLNPHSAHYLLKVSNDGKSLYQASFSSPPRVPTDETYLVCICVSSKNLLNTRSYYELKVTQSVPWTLGLRTESLMQIAPLIHILLVAFGPSPQQGERLFRPVLLFRDVLLGGVTVQMRR</sequence>
<feature type="compositionally biased region" description="Polar residues" evidence="1">
    <location>
        <begin position="38"/>
        <end position="55"/>
    </location>
</feature>
<dbReference type="SUPFAM" id="SSF49899">
    <property type="entry name" value="Concanavalin A-like lectins/glucanases"/>
    <property type="match status" value="1"/>
</dbReference>
<reference evidence="3" key="1">
    <citation type="submission" date="2020-08" db="EMBL/GenBank/DDBJ databases">
        <title>Chromosome-level assembly of Southern catfish (Silurus meridionalis) provides insights into visual adaptation to the nocturnal and benthic lifestyles.</title>
        <authorList>
            <person name="Zhang Y."/>
            <person name="Wang D."/>
            <person name="Peng Z."/>
        </authorList>
    </citation>
    <scope>NUCLEOTIDE SEQUENCE</scope>
    <source>
        <strain evidence="3">SWU-2019-XX</strain>
        <tissue evidence="3">Muscle</tissue>
    </source>
</reference>
<feature type="region of interest" description="Disordered" evidence="1">
    <location>
        <begin position="23"/>
        <end position="55"/>
    </location>
</feature>
<keyword evidence="2" id="KW-0472">Membrane</keyword>
<protein>
    <submittedName>
        <fullName evidence="3">Uncharacterized protein</fullName>
    </submittedName>
</protein>
<evidence type="ECO:0000313" key="4">
    <source>
        <dbReference type="Proteomes" id="UP000606274"/>
    </source>
</evidence>
<proteinExistence type="predicted"/>